<accession>A0A7X9W901</accession>
<organism evidence="4 5">
    <name type="scientific">Staphylococcus capitis</name>
    <dbReference type="NCBI Taxonomy" id="29388"/>
    <lineage>
        <taxon>Bacteria</taxon>
        <taxon>Bacillati</taxon>
        <taxon>Bacillota</taxon>
        <taxon>Bacilli</taxon>
        <taxon>Bacillales</taxon>
        <taxon>Staphylococcaceae</taxon>
        <taxon>Staphylococcus</taxon>
    </lineage>
</organism>
<proteinExistence type="predicted"/>
<sequence>MKYVIYGMNLFNYIILITWISLSLNRISEVGPDIVSFFALFSIFLLIISLIFSFISRTQDDIKDTLNISIFINLFNLVVLTSILLAILF</sequence>
<evidence type="ECO:0000313" key="3">
    <source>
        <dbReference type="EMBL" id="NMK98982.1"/>
    </source>
</evidence>
<name>A0A7X9W901_STACP</name>
<evidence type="ECO:0000313" key="6">
    <source>
        <dbReference type="Proteomes" id="UP000538955"/>
    </source>
</evidence>
<dbReference type="Proteomes" id="UP000550736">
    <property type="component" value="Unassembled WGS sequence"/>
</dbReference>
<evidence type="ECO:0000313" key="5">
    <source>
        <dbReference type="Proteomes" id="UP000291949"/>
    </source>
</evidence>
<evidence type="ECO:0000313" key="4">
    <source>
        <dbReference type="EMBL" id="TBW77526.1"/>
    </source>
</evidence>
<feature type="transmembrane region" description="Helical" evidence="1">
    <location>
        <begin position="34"/>
        <end position="56"/>
    </location>
</feature>
<keyword evidence="6" id="KW-1185">Reference proteome</keyword>
<feature type="transmembrane region" description="Helical" evidence="1">
    <location>
        <begin position="68"/>
        <end position="88"/>
    </location>
</feature>
<dbReference type="AlphaFoldDB" id="A0A7X9W901"/>
<keyword evidence="1" id="KW-0472">Membrane</keyword>
<keyword evidence="1" id="KW-0812">Transmembrane</keyword>
<dbReference type="Proteomes" id="UP000538955">
    <property type="component" value="Unassembled WGS sequence"/>
</dbReference>
<reference evidence="4 5" key="1">
    <citation type="journal article" date="2019" name="Sci. Transl. Med.">
        <title>Quorum sensing between bacterial species on the skin protects against epidermal injury in atopic dermatitis.</title>
        <authorList>
            <person name="Williams M.R."/>
        </authorList>
    </citation>
    <scope>NUCLEOTIDE SEQUENCE [LARGE SCALE GENOMIC DNA]</scope>
    <source>
        <strain evidence="4 5">H8</strain>
    </source>
</reference>
<dbReference type="EMBL" id="JABBMI010000002">
    <property type="protein sequence ID" value="NMK53488.1"/>
    <property type="molecule type" value="Genomic_DNA"/>
</dbReference>
<dbReference type="EMBL" id="SCHC01000001">
    <property type="protein sequence ID" value="TBW77526.1"/>
    <property type="molecule type" value="Genomic_DNA"/>
</dbReference>
<evidence type="ECO:0000313" key="2">
    <source>
        <dbReference type="EMBL" id="NMK53488.1"/>
    </source>
</evidence>
<reference evidence="6 7" key="2">
    <citation type="submission" date="2020-04" db="EMBL/GenBank/DDBJ databases">
        <title>The Epidemiology and Molecular Characteristics of Linezolid-Resistant Staphylococcus capitis in Huashan Hospital, Shanghai.</title>
        <authorList>
            <person name="Ding L."/>
            <person name="Li P."/>
            <person name="Yang Y."/>
            <person name="Lin D."/>
            <person name="Xu X."/>
        </authorList>
    </citation>
    <scope>NUCLEOTIDE SEQUENCE [LARGE SCALE GENOMIC DNA]</scope>
    <source>
        <strain evidence="3 7">12-86</strain>
        <strain evidence="2 6">17-84</strain>
    </source>
</reference>
<dbReference type="RefSeq" id="WP_030059897.1">
    <property type="nucleotide sequence ID" value="NZ_AP014956.1"/>
</dbReference>
<gene>
    <name evidence="4" type="ORF">EQ811_00190</name>
    <name evidence="3" type="ORF">HHM13_13065</name>
    <name evidence="2" type="ORF">HHM24_01820</name>
</gene>
<evidence type="ECO:0000256" key="1">
    <source>
        <dbReference type="SAM" id="Phobius"/>
    </source>
</evidence>
<feature type="transmembrane region" description="Helical" evidence="1">
    <location>
        <begin position="6"/>
        <end position="22"/>
    </location>
</feature>
<keyword evidence="1" id="KW-1133">Transmembrane helix</keyword>
<comment type="caution">
    <text evidence="4">The sequence shown here is derived from an EMBL/GenBank/DDBJ whole genome shotgun (WGS) entry which is preliminary data.</text>
</comment>
<dbReference type="Proteomes" id="UP000291949">
    <property type="component" value="Unassembled WGS sequence"/>
</dbReference>
<protein>
    <submittedName>
        <fullName evidence="4">Uncharacterized protein</fullName>
    </submittedName>
</protein>
<evidence type="ECO:0000313" key="7">
    <source>
        <dbReference type="Proteomes" id="UP000550736"/>
    </source>
</evidence>
<dbReference type="EMBL" id="JABBLX010000077">
    <property type="protein sequence ID" value="NMK98982.1"/>
    <property type="molecule type" value="Genomic_DNA"/>
</dbReference>